<dbReference type="RefSeq" id="WP_179635361.1">
    <property type="nucleotide sequence ID" value="NZ_JACCFH010000001.1"/>
</dbReference>
<sequence length="158" mass="17322">MILWRIAADTRRYAADDLSGGGAAAYPGRWNDEQQPVLYTAPTIAIAVLETAAHLDDHGLPLNRYLVRIDVPEDVWARRETLDVAALPVTWASIPAGRASVKIGAEWLASMRSAVLLVPSVIVPEESAALVNTRHPQAQGLRAGIVRRFEYNRLFRAG</sequence>
<protein>
    <submittedName>
        <fullName evidence="2">RES domain-containing protein</fullName>
    </submittedName>
</protein>
<proteinExistence type="predicted"/>
<dbReference type="Pfam" id="PF08808">
    <property type="entry name" value="RES"/>
    <property type="match status" value="1"/>
</dbReference>
<dbReference type="EMBL" id="JACCFH010000001">
    <property type="protein sequence ID" value="NYG34756.1"/>
    <property type="molecule type" value="Genomic_DNA"/>
</dbReference>
<name>A0A7Y9R209_9BURK</name>
<dbReference type="AlphaFoldDB" id="A0A7Y9R209"/>
<dbReference type="InterPro" id="IPR014914">
    <property type="entry name" value="RES_dom"/>
</dbReference>
<gene>
    <name evidence="2" type="ORF">BDD16_003742</name>
</gene>
<evidence type="ECO:0000313" key="2">
    <source>
        <dbReference type="EMBL" id="NYG34756.1"/>
    </source>
</evidence>
<evidence type="ECO:0000259" key="1">
    <source>
        <dbReference type="SMART" id="SM00953"/>
    </source>
</evidence>
<dbReference type="Proteomes" id="UP000518288">
    <property type="component" value="Unassembled WGS sequence"/>
</dbReference>
<dbReference type="SMART" id="SM00953">
    <property type="entry name" value="RES"/>
    <property type="match status" value="1"/>
</dbReference>
<evidence type="ECO:0000313" key="3">
    <source>
        <dbReference type="Proteomes" id="UP000518288"/>
    </source>
</evidence>
<comment type="caution">
    <text evidence="2">The sequence shown here is derived from an EMBL/GenBank/DDBJ whole genome shotgun (WGS) entry which is preliminary data.</text>
</comment>
<keyword evidence="3" id="KW-1185">Reference proteome</keyword>
<accession>A0A7Y9R209</accession>
<organism evidence="2 3">
    <name type="scientific">Sphaerotilus montanus</name>
    <dbReference type="NCBI Taxonomy" id="522889"/>
    <lineage>
        <taxon>Bacteria</taxon>
        <taxon>Pseudomonadati</taxon>
        <taxon>Pseudomonadota</taxon>
        <taxon>Betaproteobacteria</taxon>
        <taxon>Burkholderiales</taxon>
        <taxon>Sphaerotilaceae</taxon>
        <taxon>Sphaerotilus</taxon>
    </lineage>
</organism>
<reference evidence="2 3" key="1">
    <citation type="submission" date="2020-07" db="EMBL/GenBank/DDBJ databases">
        <title>Genomic Encyclopedia of Archaeal and Bacterial Type Strains, Phase II (KMG-II): from individual species to whole genera.</title>
        <authorList>
            <person name="Goeker M."/>
        </authorList>
    </citation>
    <scope>NUCLEOTIDE SEQUENCE [LARGE SCALE GENOMIC DNA]</scope>
    <source>
        <strain evidence="2 3">DSM 21226</strain>
    </source>
</reference>
<feature type="domain" description="RES" evidence="1">
    <location>
        <begin position="17"/>
        <end position="145"/>
    </location>
</feature>